<dbReference type="Proteomes" id="UP000244013">
    <property type="component" value="Unassembled WGS sequence"/>
</dbReference>
<name>A0A2T5UCU4_9SPHN</name>
<proteinExistence type="predicted"/>
<accession>A0A2T5UCU4</accession>
<dbReference type="EMBL" id="QAYE01000001">
    <property type="protein sequence ID" value="PTW49335.1"/>
    <property type="molecule type" value="Genomic_DNA"/>
</dbReference>
<evidence type="ECO:0000313" key="2">
    <source>
        <dbReference type="Proteomes" id="UP000244013"/>
    </source>
</evidence>
<dbReference type="AlphaFoldDB" id="A0A2T5UCU4"/>
<dbReference type="GeneID" id="91004911"/>
<reference evidence="1 2" key="1">
    <citation type="submission" date="2018-04" db="EMBL/GenBank/DDBJ databases">
        <title>Genomic Encyclopedia of Type Strains, Phase III (KMG-III): the genomes of soil and plant-associated and newly described type strains.</title>
        <authorList>
            <person name="Whitman W."/>
        </authorList>
    </citation>
    <scope>NUCLEOTIDE SEQUENCE [LARGE SCALE GENOMIC DNA]</scope>
    <source>
        <strain evidence="1 2">MA-olki</strain>
    </source>
</reference>
<comment type="caution">
    <text evidence="1">The sequence shown here is derived from an EMBL/GenBank/DDBJ whole genome shotgun (WGS) entry which is preliminary data.</text>
</comment>
<organism evidence="1 2">
    <name type="scientific">Sphingomonas faeni</name>
    <dbReference type="NCBI Taxonomy" id="185950"/>
    <lineage>
        <taxon>Bacteria</taxon>
        <taxon>Pseudomonadati</taxon>
        <taxon>Pseudomonadota</taxon>
        <taxon>Alphaproteobacteria</taxon>
        <taxon>Sphingomonadales</taxon>
        <taxon>Sphingomonadaceae</taxon>
        <taxon>Sphingomonas</taxon>
    </lineage>
</organism>
<sequence length="87" mass="9381">MISDEHAASIALALLEAGVEGADVIAAYVDQQTALGDLTDRQLISKALERSDAAAEMAERVRTAHGALVQDNKTIWARLEALERHAR</sequence>
<dbReference type="RefSeq" id="WP_107952312.1">
    <property type="nucleotide sequence ID" value="NZ_QAYE01000001.1"/>
</dbReference>
<protein>
    <submittedName>
        <fullName evidence="1">Uncharacterized protein</fullName>
    </submittedName>
</protein>
<gene>
    <name evidence="1" type="ORF">C8J25_101843</name>
</gene>
<evidence type="ECO:0000313" key="1">
    <source>
        <dbReference type="EMBL" id="PTW49335.1"/>
    </source>
</evidence>